<protein>
    <recommendedName>
        <fullName evidence="7">Cyclin-like domain-containing protein</fullName>
    </recommendedName>
</protein>
<dbReference type="Gene3D" id="1.10.472.10">
    <property type="entry name" value="Cyclin-like"/>
    <property type="match status" value="2"/>
</dbReference>
<dbReference type="Proteomes" id="UP000298416">
    <property type="component" value="Unassembled WGS sequence"/>
</dbReference>
<keyword evidence="2" id="KW-0132">Cell division</keyword>
<dbReference type="Pfam" id="PF02984">
    <property type="entry name" value="Cyclin_C"/>
    <property type="match status" value="1"/>
</dbReference>
<evidence type="ECO:0000313" key="9">
    <source>
        <dbReference type="Proteomes" id="UP000298416"/>
    </source>
</evidence>
<accession>A0A8X8WEY1</accession>
<reference evidence="8" key="1">
    <citation type="submission" date="2018-01" db="EMBL/GenBank/DDBJ databases">
        <authorList>
            <person name="Mao J.F."/>
        </authorList>
    </citation>
    <scope>NUCLEOTIDE SEQUENCE</scope>
    <source>
        <strain evidence="8">Huo1</strain>
        <tissue evidence="8">Leaf</tissue>
    </source>
</reference>
<dbReference type="SMART" id="SM00385">
    <property type="entry name" value="CYCLIN"/>
    <property type="match status" value="1"/>
</dbReference>
<evidence type="ECO:0000256" key="3">
    <source>
        <dbReference type="ARBA" id="ARBA00023127"/>
    </source>
</evidence>
<organism evidence="8">
    <name type="scientific">Salvia splendens</name>
    <name type="common">Scarlet sage</name>
    <dbReference type="NCBI Taxonomy" id="180675"/>
    <lineage>
        <taxon>Eukaryota</taxon>
        <taxon>Viridiplantae</taxon>
        <taxon>Streptophyta</taxon>
        <taxon>Embryophyta</taxon>
        <taxon>Tracheophyta</taxon>
        <taxon>Spermatophyta</taxon>
        <taxon>Magnoliopsida</taxon>
        <taxon>eudicotyledons</taxon>
        <taxon>Gunneridae</taxon>
        <taxon>Pentapetalae</taxon>
        <taxon>asterids</taxon>
        <taxon>lamiids</taxon>
        <taxon>Lamiales</taxon>
        <taxon>Lamiaceae</taxon>
        <taxon>Nepetoideae</taxon>
        <taxon>Mentheae</taxon>
        <taxon>Salviinae</taxon>
        <taxon>Salvia</taxon>
        <taxon>Salvia subgen. Calosphace</taxon>
        <taxon>core Calosphace</taxon>
    </lineage>
</organism>
<keyword evidence="3 5" id="KW-0195">Cyclin</keyword>
<dbReference type="CDD" id="cd20543">
    <property type="entry name" value="CYCLIN_AtCycD-like_rpt1"/>
    <property type="match status" value="1"/>
</dbReference>
<keyword evidence="9" id="KW-1185">Reference proteome</keyword>
<keyword evidence="4" id="KW-0131">Cell cycle</keyword>
<dbReference type="Pfam" id="PF00134">
    <property type="entry name" value="Cyclin_N"/>
    <property type="match status" value="1"/>
</dbReference>
<evidence type="ECO:0000259" key="7">
    <source>
        <dbReference type="SMART" id="SM00385"/>
    </source>
</evidence>
<dbReference type="InterPro" id="IPR004367">
    <property type="entry name" value="Cyclin_C-dom"/>
</dbReference>
<evidence type="ECO:0000256" key="5">
    <source>
        <dbReference type="RuleBase" id="RU000383"/>
    </source>
</evidence>
<feature type="region of interest" description="Disordered" evidence="6">
    <location>
        <begin position="408"/>
        <end position="434"/>
    </location>
</feature>
<dbReference type="SUPFAM" id="SSF47954">
    <property type="entry name" value="Cyclin-like"/>
    <property type="match status" value="1"/>
</dbReference>
<proteinExistence type="inferred from homology"/>
<comment type="caution">
    <text evidence="8">The sequence shown here is derived from an EMBL/GenBank/DDBJ whole genome shotgun (WGS) entry which is preliminary data.</text>
</comment>
<name>A0A8X8WEY1_SALSN</name>
<dbReference type="InterPro" id="IPR036915">
    <property type="entry name" value="Cyclin-like_sf"/>
</dbReference>
<dbReference type="EMBL" id="PNBA02000018">
    <property type="protein sequence ID" value="KAG6392889.1"/>
    <property type="molecule type" value="Genomic_DNA"/>
</dbReference>
<dbReference type="FunFam" id="1.10.472.10:FF:000060">
    <property type="entry name" value="D6-type cyclin"/>
    <property type="match status" value="1"/>
</dbReference>
<reference evidence="8" key="2">
    <citation type="submission" date="2020-08" db="EMBL/GenBank/DDBJ databases">
        <title>Plant Genome Project.</title>
        <authorList>
            <person name="Zhang R.-G."/>
        </authorList>
    </citation>
    <scope>NUCLEOTIDE SEQUENCE</scope>
    <source>
        <strain evidence="8">Huo1</strain>
        <tissue evidence="8">Leaf</tissue>
    </source>
</reference>
<dbReference type="InterPro" id="IPR013763">
    <property type="entry name" value="Cyclin-like_dom"/>
</dbReference>
<gene>
    <name evidence="8" type="ORF">SASPL_147117</name>
</gene>
<dbReference type="PANTHER" id="PTHR10177">
    <property type="entry name" value="CYCLINS"/>
    <property type="match status" value="1"/>
</dbReference>
<evidence type="ECO:0000256" key="6">
    <source>
        <dbReference type="SAM" id="MobiDB-lite"/>
    </source>
</evidence>
<evidence type="ECO:0000256" key="4">
    <source>
        <dbReference type="ARBA" id="ARBA00023306"/>
    </source>
</evidence>
<feature type="domain" description="Cyclin-like" evidence="7">
    <location>
        <begin position="64"/>
        <end position="152"/>
    </location>
</feature>
<comment type="similarity">
    <text evidence="1">Belongs to the cyclin family. Cyclin D subfamily.</text>
</comment>
<evidence type="ECO:0000313" key="8">
    <source>
        <dbReference type="EMBL" id="KAG6392889.1"/>
    </source>
</evidence>
<dbReference type="InterPro" id="IPR039361">
    <property type="entry name" value="Cyclin"/>
</dbReference>
<evidence type="ECO:0000256" key="2">
    <source>
        <dbReference type="ARBA" id="ARBA00022618"/>
    </source>
</evidence>
<dbReference type="InterPro" id="IPR006671">
    <property type="entry name" value="Cyclin_N"/>
</dbReference>
<evidence type="ECO:0000256" key="1">
    <source>
        <dbReference type="ARBA" id="ARBA00009065"/>
    </source>
</evidence>
<sequence>MSRGPCEDEELQEIQNTPFAHHDFFWEAEELNNLLVKEKNETPLIFNEINSDSSLNSAKNEAISWMLKSIRCYAFSASTAALAVSYYDRFLVSRCFQRERPWMSQLAAVACLSVDAKVEETQVSLLLDLQVEESKYVFEAKTIQRMELLVLSTLGWRMNPVTPMSFVDRIGRRCDTWEFSRIECDSFSHCWRDAFPVGAVSGDYFILPTTVYPGFGIGSTGTHPAAPSDQSILLLGPSVVQAAVRLWCSDRGSEGHQRDNLVVLHGMAQPPRRISLSSLTCIMSTASLFELYEMVPLNPHTQADPPSAVEEFPVSLSPTIKPNASILSAIAHPIPDILQLLVEETAKSAPLCDLRRRIESGYADPKFTICDGLIYCGRRIYVVTVTDTSVTQTTNENGVARTEESVAEGVRRKKGRRGQTAVEMRGGDGRPKRQSKKLVMFGDFVLIIDGKTYASADSRLVRYLPSVIAAATIIYAIREIGENAAVEYEDQLMFVLRASKREIGDCLTLILEATGGLTRKSFCKQNFDSIPSSPSGVIEAYFSSESSVDSLAVAMSASSSPEPLFKRSKAISIGLANSTT</sequence>
<dbReference type="AlphaFoldDB" id="A0A8X8WEY1"/>
<dbReference type="GO" id="GO:0051301">
    <property type="term" value="P:cell division"/>
    <property type="evidence" value="ECO:0007669"/>
    <property type="project" value="UniProtKB-KW"/>
</dbReference>